<organism evidence="2 3">
    <name type="scientific">Dyadobacter fanqingshengii</name>
    <dbReference type="NCBI Taxonomy" id="2906443"/>
    <lineage>
        <taxon>Bacteria</taxon>
        <taxon>Pseudomonadati</taxon>
        <taxon>Bacteroidota</taxon>
        <taxon>Cytophagia</taxon>
        <taxon>Cytophagales</taxon>
        <taxon>Spirosomataceae</taxon>
        <taxon>Dyadobacter</taxon>
    </lineage>
</organism>
<evidence type="ECO:0000259" key="1">
    <source>
        <dbReference type="PROSITE" id="PS51819"/>
    </source>
</evidence>
<dbReference type="Proteomes" id="UP001139700">
    <property type="component" value="Unassembled WGS sequence"/>
</dbReference>
<accession>A0A9X1THE9</accession>
<evidence type="ECO:0000313" key="2">
    <source>
        <dbReference type="EMBL" id="MCF0041602.1"/>
    </source>
</evidence>
<dbReference type="PROSITE" id="PS51819">
    <property type="entry name" value="VOC"/>
    <property type="match status" value="1"/>
</dbReference>
<dbReference type="EMBL" id="JAJTTA010000002">
    <property type="protein sequence ID" value="MCF0041602.1"/>
    <property type="molecule type" value="Genomic_DNA"/>
</dbReference>
<reference evidence="2" key="1">
    <citation type="submission" date="2021-12" db="EMBL/GenBank/DDBJ databases">
        <title>Novel species in genus Dyadobacter.</title>
        <authorList>
            <person name="Ma C."/>
        </authorList>
    </citation>
    <scope>NUCLEOTIDE SEQUENCE</scope>
    <source>
        <strain evidence="2">CY399</strain>
    </source>
</reference>
<dbReference type="InterPro" id="IPR029068">
    <property type="entry name" value="Glyas_Bleomycin-R_OHBP_Dase"/>
</dbReference>
<keyword evidence="3" id="KW-1185">Reference proteome</keyword>
<dbReference type="SUPFAM" id="SSF54593">
    <property type="entry name" value="Glyoxalase/Bleomycin resistance protein/Dihydroxybiphenyl dioxygenase"/>
    <property type="match status" value="1"/>
</dbReference>
<dbReference type="InterPro" id="IPR037523">
    <property type="entry name" value="VOC_core"/>
</dbReference>
<dbReference type="PANTHER" id="PTHR34109:SF1">
    <property type="entry name" value="VOC DOMAIN-CONTAINING PROTEIN"/>
    <property type="match status" value="1"/>
</dbReference>
<dbReference type="Gene3D" id="3.10.180.10">
    <property type="entry name" value="2,3-Dihydroxybiphenyl 1,2-Dioxygenase, domain 1"/>
    <property type="match status" value="1"/>
</dbReference>
<dbReference type="AlphaFoldDB" id="A0A9X1THE9"/>
<gene>
    <name evidence="2" type="ORF">LXM24_15965</name>
</gene>
<dbReference type="PANTHER" id="PTHR34109">
    <property type="entry name" value="BNAUNNG04460D PROTEIN-RELATED"/>
    <property type="match status" value="1"/>
</dbReference>
<feature type="domain" description="VOC" evidence="1">
    <location>
        <begin position="6"/>
        <end position="127"/>
    </location>
</feature>
<protein>
    <recommendedName>
        <fullName evidence="1">VOC domain-containing protein</fullName>
    </recommendedName>
</protein>
<dbReference type="RefSeq" id="WP_234614420.1">
    <property type="nucleotide sequence ID" value="NZ_CP098806.1"/>
</dbReference>
<proteinExistence type="predicted"/>
<sequence>MSADIKLNITPFLVVSNALGAAAFYEAAFDATILEKYTNDGRTNARIGIGNADFWIGDEEPEFDNLSPVTIGGSPVRMILTTSDPDTIFANALKAGASQICPVTVEEDWKIGKLKDPFGHIWEIGCPLH</sequence>
<name>A0A9X1THE9_9BACT</name>
<comment type="caution">
    <text evidence="2">The sequence shown here is derived from an EMBL/GenBank/DDBJ whole genome shotgun (WGS) entry which is preliminary data.</text>
</comment>
<evidence type="ECO:0000313" key="3">
    <source>
        <dbReference type="Proteomes" id="UP001139700"/>
    </source>
</evidence>